<feature type="region of interest" description="Disordered" evidence="1">
    <location>
        <begin position="749"/>
        <end position="783"/>
    </location>
</feature>
<feature type="transmembrane region" description="Helical" evidence="2">
    <location>
        <begin position="56"/>
        <end position="79"/>
    </location>
</feature>
<gene>
    <name evidence="3" type="ORF">SCUCBS95973_009663</name>
</gene>
<protein>
    <submittedName>
        <fullName evidence="3">Uncharacterized protein</fullName>
    </submittedName>
</protein>
<keyword evidence="4" id="KW-1185">Reference proteome</keyword>
<feature type="transmembrane region" description="Helical" evidence="2">
    <location>
        <begin position="1514"/>
        <end position="1531"/>
    </location>
</feature>
<evidence type="ECO:0000313" key="4">
    <source>
        <dbReference type="Proteomes" id="UP001642405"/>
    </source>
</evidence>
<keyword evidence="2" id="KW-1133">Transmembrane helix</keyword>
<feature type="compositionally biased region" description="Basic and acidic residues" evidence="1">
    <location>
        <begin position="568"/>
        <end position="583"/>
    </location>
</feature>
<feature type="compositionally biased region" description="Basic and acidic residues" evidence="1">
    <location>
        <begin position="591"/>
        <end position="628"/>
    </location>
</feature>
<sequence length="1550" mass="169723">MNAITPASVLAGPRTVLLVIGVWTTNGILVMLRAVDNIDLGLFHKIGPKYRPVRRVLDPTVAFIWKMFAGGLTWTGSLFSAKFVRDYNRRSFVQWSRIRGIQANFWFFGLREHYGPKKAVAIALGTQTVLATTTVTAEDGSTATITTEIANIEAATTTTATTDGTLTTTTAVDAAATDAAATSVAAAGVAAAGVVFEPTKAATATAGKTSAVITGTAAVNGTAAAEPEAEPVDISFKDADLTDWVNYLVDKHHLGSDFKYQAVQFAPLFDAKTFNKTADYPTASHPVDDHTPSLHVMEQDLVPGPFGFHPSDGGFHNIHMPGRAAIKADERHVKLQYLNDFGEKYPEGHMGKTKSEIKQLLADQQRIRKEIANTKKMAEKIAQAMIQAKVDTENGVVKTGHGGSDGHGDETVNEEFAAWFDGLWVYRYKDGHLKAYSVPHPSDKAGEVFPGDVSDEEKKLFDMLNAELPDPEPEEKPAPKTDDKPAQKPVQQPAEADIEVATPAIELSKEEKNAAVLAAALQSIKEWQKEHDKISESIQAAIDAVEGKSSPVKRHDVAVDTAPGNSAVKKEAASEAEAAKADATKNGNNGKGDKRSKDDKSKDDKSKDGKSKDGKSKDGKSKDDKNKINGDATKVDNTIIDAPFAELEDYFSTAEANNVTGIEMPLISDTTGSKALDKMLKHGAVKNAKNTKKPVNNGIVVSYDEASLVTITANSTSVVVTDGDVKFVIADGGINLVNETPKNVDVERFLSAPEPATPTQTPKKKTKGGKKKDKGKKKSPVAPAKVVPTVKASMSHLELPKGAIQLPTSGRGFVQNLEPAEDVWKEVAGGKTNKQGKVFFKSEWRRVPERKEGEPPLLPGVPKGAAVDASGLMVGISTTYSRLHNNDFAAIDDWARWLTDGNGQSNGAFLYLALHRPRNNETATIRDLLTERGIFFDIVEDWGHMNEGVGGGPQDVHPLPVVPDADSIRYANLLGWMGMYCYSSFGDGRPAVQHEQKIKDGDGKMYKSKYEMRQPDKWDVLVYALLDDDIFVPDMGRLVAKLQEHRGLRKGYDPRIGRSLFEPDLDSSMWLGFPSDPWSDWTFHNGTTLYNQFLWEHETYGNATTTKNLDDRFVNPDLATYLPSAYGGGAMFIFADLAHKMADLDCLRRSMGDNLINTVFKANRAAFVRGEHPEASWDEQLYRCTVQSIPDARLRLIPSYYTPSDAAVYGTEYEAATMSSTFSKHLARLTQYNGGTHPMVVHNHRTWHNFDVGAAHQVTDVCGKDGFLQRFAFADGWVLTNGHSLTHYDGLSTKTLEYRCGFDGLEFSDLYGGNELNMAEANTPQMQERYRVHQQQRQYYDLLHITLEHAQRPRDAQALDWTGQQKTYRLVETSVAEDGTVLQAYLRRAANPLRDLTAIGGKEYFEDAKRRMAIPDGALAGLDGSAADQATEAPAPDADELFVAIWQPANDTSKLHTSKNAMAGPTQVRQHGSGMSWLLIFWALLLAGAIVYGIWHLGQIGALQTVADAVQRHYLPLCSVLFGLLFVLWLIPHIHLSLHVPDVSRPLKSI</sequence>
<feature type="transmembrane region" description="Helical" evidence="2">
    <location>
        <begin position="1475"/>
        <end position="1494"/>
    </location>
</feature>
<dbReference type="Proteomes" id="UP001642405">
    <property type="component" value="Unassembled WGS sequence"/>
</dbReference>
<evidence type="ECO:0000256" key="1">
    <source>
        <dbReference type="SAM" id="MobiDB-lite"/>
    </source>
</evidence>
<evidence type="ECO:0000313" key="3">
    <source>
        <dbReference type="EMBL" id="CAK7236606.1"/>
    </source>
</evidence>
<feature type="region of interest" description="Disordered" evidence="1">
    <location>
        <begin position="467"/>
        <end position="494"/>
    </location>
</feature>
<keyword evidence="2" id="KW-0812">Transmembrane</keyword>
<feature type="region of interest" description="Disordered" evidence="1">
    <location>
        <begin position="544"/>
        <end position="631"/>
    </location>
</feature>
<feature type="compositionally biased region" description="Basic and acidic residues" evidence="1">
    <location>
        <begin position="474"/>
        <end position="486"/>
    </location>
</feature>
<keyword evidence="2" id="KW-0472">Membrane</keyword>
<feature type="compositionally biased region" description="Basic residues" evidence="1">
    <location>
        <begin position="762"/>
        <end position="779"/>
    </location>
</feature>
<accession>A0ABP0CXE9</accession>
<proteinExistence type="predicted"/>
<organism evidence="3 4">
    <name type="scientific">Sporothrix curviconia</name>
    <dbReference type="NCBI Taxonomy" id="1260050"/>
    <lineage>
        <taxon>Eukaryota</taxon>
        <taxon>Fungi</taxon>
        <taxon>Dikarya</taxon>
        <taxon>Ascomycota</taxon>
        <taxon>Pezizomycotina</taxon>
        <taxon>Sordariomycetes</taxon>
        <taxon>Sordariomycetidae</taxon>
        <taxon>Ophiostomatales</taxon>
        <taxon>Ophiostomataceae</taxon>
        <taxon>Sporothrix</taxon>
    </lineage>
</organism>
<feature type="transmembrane region" description="Helical" evidence="2">
    <location>
        <begin position="15"/>
        <end position="35"/>
    </location>
</feature>
<reference evidence="3 4" key="1">
    <citation type="submission" date="2024-01" db="EMBL/GenBank/DDBJ databases">
        <authorList>
            <person name="Allen C."/>
            <person name="Tagirdzhanova G."/>
        </authorList>
    </citation>
    <scope>NUCLEOTIDE SEQUENCE [LARGE SCALE GENOMIC DNA]</scope>
</reference>
<comment type="caution">
    <text evidence="3">The sequence shown here is derived from an EMBL/GenBank/DDBJ whole genome shotgun (WGS) entry which is preliminary data.</text>
</comment>
<dbReference type="EMBL" id="CAWUHB010000119">
    <property type="protein sequence ID" value="CAK7236606.1"/>
    <property type="molecule type" value="Genomic_DNA"/>
</dbReference>
<evidence type="ECO:0000256" key="2">
    <source>
        <dbReference type="SAM" id="Phobius"/>
    </source>
</evidence>
<name>A0ABP0CXE9_9PEZI</name>